<dbReference type="Proteomes" id="UP001152797">
    <property type="component" value="Unassembled WGS sequence"/>
</dbReference>
<organism evidence="4">
    <name type="scientific">Cladocopium goreaui</name>
    <dbReference type="NCBI Taxonomy" id="2562237"/>
    <lineage>
        <taxon>Eukaryota</taxon>
        <taxon>Sar</taxon>
        <taxon>Alveolata</taxon>
        <taxon>Dinophyceae</taxon>
        <taxon>Suessiales</taxon>
        <taxon>Symbiodiniaceae</taxon>
        <taxon>Cladocopium</taxon>
    </lineage>
</organism>
<evidence type="ECO:0000259" key="3">
    <source>
        <dbReference type="PROSITE" id="PS50103"/>
    </source>
</evidence>
<dbReference type="PROSITE" id="PS50103">
    <property type="entry name" value="ZF_C3H1"/>
    <property type="match status" value="1"/>
</dbReference>
<comment type="caution">
    <text evidence="4">The sequence shown here is derived from an EMBL/GenBank/DDBJ whole genome shotgun (WGS) entry which is preliminary data.</text>
</comment>
<name>A0A9P1DA52_9DINO</name>
<evidence type="ECO:0000256" key="2">
    <source>
        <dbReference type="SAM" id="MobiDB-lite"/>
    </source>
</evidence>
<feature type="zinc finger region" description="C3H1-type" evidence="1">
    <location>
        <begin position="262"/>
        <end position="289"/>
    </location>
</feature>
<feature type="compositionally biased region" description="Basic residues" evidence="2">
    <location>
        <begin position="229"/>
        <end position="239"/>
    </location>
</feature>
<proteinExistence type="predicted"/>
<feature type="region of interest" description="Disordered" evidence="2">
    <location>
        <begin position="206"/>
        <end position="252"/>
    </location>
</feature>
<dbReference type="EMBL" id="CAMXCT010003857">
    <property type="protein sequence ID" value="CAI4006561.1"/>
    <property type="molecule type" value="Genomic_DNA"/>
</dbReference>
<dbReference type="EMBL" id="CAMXCT020003857">
    <property type="protein sequence ID" value="CAL1159936.1"/>
    <property type="molecule type" value="Genomic_DNA"/>
</dbReference>
<feature type="domain" description="C3H1-type" evidence="3">
    <location>
        <begin position="262"/>
        <end position="289"/>
    </location>
</feature>
<dbReference type="EMBL" id="CAMXCT030003857">
    <property type="protein sequence ID" value="CAL4793873.1"/>
    <property type="molecule type" value="Genomic_DNA"/>
</dbReference>
<gene>
    <name evidence="4" type="ORF">C1SCF055_LOCUS32192</name>
</gene>
<dbReference type="GO" id="GO:0008270">
    <property type="term" value="F:zinc ion binding"/>
    <property type="evidence" value="ECO:0007669"/>
    <property type="project" value="UniProtKB-KW"/>
</dbReference>
<keyword evidence="1" id="KW-0863">Zinc-finger</keyword>
<keyword evidence="1" id="KW-0479">Metal-binding</keyword>
<reference evidence="5" key="2">
    <citation type="submission" date="2024-04" db="EMBL/GenBank/DDBJ databases">
        <authorList>
            <person name="Chen Y."/>
            <person name="Shah S."/>
            <person name="Dougan E. K."/>
            <person name="Thang M."/>
            <person name="Chan C."/>
        </authorList>
    </citation>
    <scope>NUCLEOTIDE SEQUENCE [LARGE SCALE GENOMIC DNA]</scope>
</reference>
<evidence type="ECO:0000313" key="5">
    <source>
        <dbReference type="EMBL" id="CAL1159936.1"/>
    </source>
</evidence>
<dbReference type="AlphaFoldDB" id="A0A9P1DA52"/>
<evidence type="ECO:0000313" key="4">
    <source>
        <dbReference type="EMBL" id="CAI4006561.1"/>
    </source>
</evidence>
<sequence>MVVNSKEEFNEGIWDQLCNSPISLVQRSNLKVAWQQLQPDSTSTSRESNIAGIPTASAPEGSWSESFAPKLQANTVSKLKKQFLEGLQLHQLLLDEPPALDINNTGMGVNAIRNMMDIHNTAMALVGSCHLQRLRAYSLRFMSFLTQRLDGDSGLRTPNVLEAQAAEKQLWNLIHELVLDQGFTLDNALHEVTHLRADMASLLQPRAKVTSRPTGSTSSSASTTTAPKGKSKGKGKSKSLGKNTKGGAQGRPTWVTEALIQGKKQQLCMQFQSGRCQKGDLCKFGHFCAYPLASGQACGQAHSAFAHQQQPH</sequence>
<accession>A0A9P1DA52</accession>
<protein>
    <recommendedName>
        <fullName evidence="3">C3H1-type domain-containing protein</fullName>
    </recommendedName>
</protein>
<dbReference type="InterPro" id="IPR000571">
    <property type="entry name" value="Znf_CCCH"/>
</dbReference>
<reference evidence="4" key="1">
    <citation type="submission" date="2022-10" db="EMBL/GenBank/DDBJ databases">
        <authorList>
            <person name="Chen Y."/>
            <person name="Dougan E. K."/>
            <person name="Chan C."/>
            <person name="Rhodes N."/>
            <person name="Thang M."/>
        </authorList>
    </citation>
    <scope>NUCLEOTIDE SEQUENCE</scope>
</reference>
<evidence type="ECO:0000256" key="1">
    <source>
        <dbReference type="PROSITE-ProRule" id="PRU00723"/>
    </source>
</evidence>
<keyword evidence="1" id="KW-0862">Zinc</keyword>
<evidence type="ECO:0000313" key="6">
    <source>
        <dbReference type="Proteomes" id="UP001152797"/>
    </source>
</evidence>
<dbReference type="OrthoDB" id="445465at2759"/>
<keyword evidence="6" id="KW-1185">Reference proteome</keyword>
<feature type="compositionally biased region" description="Low complexity" evidence="2">
    <location>
        <begin position="210"/>
        <end position="228"/>
    </location>
</feature>